<dbReference type="Gene3D" id="3.40.50.200">
    <property type="entry name" value="Peptidase S8/S53 domain"/>
    <property type="match status" value="1"/>
</dbReference>
<dbReference type="PROSITE" id="PS51892">
    <property type="entry name" value="SUBTILASE"/>
    <property type="match status" value="1"/>
</dbReference>
<protein>
    <submittedName>
        <fullName evidence="8">Putative peptidase, S8 (Subtilisin) family protein</fullName>
    </submittedName>
</protein>
<evidence type="ECO:0000256" key="6">
    <source>
        <dbReference type="SAM" id="MobiDB-lite"/>
    </source>
</evidence>
<feature type="domain" description="Peptidase S8/S53" evidence="7">
    <location>
        <begin position="265"/>
        <end position="501"/>
    </location>
</feature>
<comment type="similarity">
    <text evidence="1 5">Belongs to the peptidase S8 family.</text>
</comment>
<evidence type="ECO:0000256" key="5">
    <source>
        <dbReference type="PROSITE-ProRule" id="PRU01240"/>
    </source>
</evidence>
<keyword evidence="2" id="KW-0645">Protease</keyword>
<dbReference type="Pfam" id="PF00082">
    <property type="entry name" value="Peptidase_S8"/>
    <property type="match status" value="1"/>
</dbReference>
<dbReference type="InterPro" id="IPR013783">
    <property type="entry name" value="Ig-like_fold"/>
</dbReference>
<comment type="caution">
    <text evidence="8">The sequence shown here is derived from an EMBL/GenBank/DDBJ whole genome shotgun (WGS) entry which is preliminary data.</text>
</comment>
<evidence type="ECO:0000256" key="2">
    <source>
        <dbReference type="ARBA" id="ARBA00022670"/>
    </source>
</evidence>
<dbReference type="InterPro" id="IPR015500">
    <property type="entry name" value="Peptidase_S8_subtilisin-rel"/>
</dbReference>
<reference evidence="8 9" key="1">
    <citation type="submission" date="2007-06" db="EMBL/GenBank/DDBJ databases">
        <authorList>
            <person name="Shimkets L."/>
            <person name="Ferriera S."/>
            <person name="Johnson J."/>
            <person name="Kravitz S."/>
            <person name="Beeson K."/>
            <person name="Sutton G."/>
            <person name="Rogers Y.-H."/>
            <person name="Friedman R."/>
            <person name="Frazier M."/>
            <person name="Venter J.C."/>
        </authorList>
    </citation>
    <scope>NUCLEOTIDE SEQUENCE [LARGE SCALE GENOMIC DNA]</scope>
    <source>
        <strain evidence="8 9">SIR-1</strain>
    </source>
</reference>
<keyword evidence="3" id="KW-0378">Hydrolase</keyword>
<name>A6GCX7_9BACT</name>
<dbReference type="EMBL" id="ABCS01000068">
    <property type="protein sequence ID" value="EDM76301.1"/>
    <property type="molecule type" value="Genomic_DNA"/>
</dbReference>
<sequence>MRRPTPAHLVPASLVALALACSPDPGPGQPVGPAEPDDRSAPNPDAAERDTCLIPACQDGDPTQPGLTPRQPYAKVPVQLPAERDAEGTPLTWQMTVKFVDAARVRVDGESTLRSEEGHDVAAAQAVVEHYDLRLRPAVDLDPATLADVEARARAKSGRTQPDFAALLIVELDQAQGPEWAVIGERLQALEIVEFVSVEATHTPPPADIDPTTPDLEEFQGYLGPDPGVDVDAAWAIGLRGEGIRLGDIEYGWNTAHEDLVDQGVVPEPGQTPTPDDNSLDHGTAVVGITSAGNNGYGITGGVSEAQLHTFPELSVEGGSRRVAAILSAVSVFEPGDVLMYEMQIGGPNGPEAYIPAEYAPAVHMATRTATDAGVLVVAAAGNGNQNLDAPEYAEYMAREDSGALIVGAGSSTVQHTKMGFSTYGSRVDIQGWGTNVFTLGGGTFEAYGDDYNQAYNGGFNGTSSAVPVVSNAVVVISQYAQQQGVALNGFGMRNLLVKTAIPTGADDFIGPFPNIANGLQALEVEDVGPPTVTITAPGPGIDVWIPEAPFETDIEIEALDETFVASVGIEIAGDLQPWTGLEPPYVIEGVTFPEGDWTLRARAEDVWGNVGESELVTLHVGQEEPEDSGADEGDAGDSADEIGDATGDAGQSEGDDGKGCSVSAPSSPRELASLALLLCVGAAASRRRAGRSA</sequence>
<proteinExistence type="inferred from homology"/>
<evidence type="ECO:0000256" key="4">
    <source>
        <dbReference type="ARBA" id="ARBA00022825"/>
    </source>
</evidence>
<keyword evidence="9" id="KW-1185">Reference proteome</keyword>
<feature type="region of interest" description="Disordered" evidence="6">
    <location>
        <begin position="21"/>
        <end position="49"/>
    </location>
</feature>
<evidence type="ECO:0000259" key="7">
    <source>
        <dbReference type="Pfam" id="PF00082"/>
    </source>
</evidence>
<dbReference type="PANTHER" id="PTHR43806">
    <property type="entry name" value="PEPTIDASE S8"/>
    <property type="match status" value="1"/>
</dbReference>
<dbReference type="AlphaFoldDB" id="A6GCX7"/>
<dbReference type="InterPro" id="IPR050131">
    <property type="entry name" value="Peptidase_S8_subtilisin-like"/>
</dbReference>
<dbReference type="GO" id="GO:0006508">
    <property type="term" value="P:proteolysis"/>
    <property type="evidence" value="ECO:0007669"/>
    <property type="project" value="UniProtKB-KW"/>
</dbReference>
<accession>A6GCX7</accession>
<dbReference type="OrthoDB" id="9790784at2"/>
<dbReference type="PRINTS" id="PR00723">
    <property type="entry name" value="SUBTILISIN"/>
</dbReference>
<dbReference type="PROSITE" id="PS51257">
    <property type="entry name" value="PROKAR_LIPOPROTEIN"/>
    <property type="match status" value="1"/>
</dbReference>
<feature type="region of interest" description="Disordered" evidence="6">
    <location>
        <begin position="620"/>
        <end position="667"/>
    </location>
</feature>
<dbReference type="STRING" id="391625.PPSIR1_07912"/>
<evidence type="ECO:0000313" key="9">
    <source>
        <dbReference type="Proteomes" id="UP000005801"/>
    </source>
</evidence>
<dbReference type="Gene3D" id="2.60.40.10">
    <property type="entry name" value="Immunoglobulins"/>
    <property type="match status" value="1"/>
</dbReference>
<dbReference type="CDD" id="cd04843">
    <property type="entry name" value="Peptidases_S8_11"/>
    <property type="match status" value="1"/>
</dbReference>
<comment type="caution">
    <text evidence="5">Lacks conserved residue(s) required for the propagation of feature annotation.</text>
</comment>
<dbReference type="RefSeq" id="WP_006974568.1">
    <property type="nucleotide sequence ID" value="NZ_ABCS01000068.1"/>
</dbReference>
<evidence type="ECO:0000256" key="1">
    <source>
        <dbReference type="ARBA" id="ARBA00011073"/>
    </source>
</evidence>
<dbReference type="eggNOG" id="COG1404">
    <property type="taxonomic scope" value="Bacteria"/>
</dbReference>
<feature type="compositionally biased region" description="Basic and acidic residues" evidence="6">
    <location>
        <begin position="36"/>
        <end position="49"/>
    </location>
</feature>
<organism evidence="8 9">
    <name type="scientific">Plesiocystis pacifica SIR-1</name>
    <dbReference type="NCBI Taxonomy" id="391625"/>
    <lineage>
        <taxon>Bacteria</taxon>
        <taxon>Pseudomonadati</taxon>
        <taxon>Myxococcota</taxon>
        <taxon>Polyangia</taxon>
        <taxon>Nannocystales</taxon>
        <taxon>Nannocystaceae</taxon>
        <taxon>Plesiocystis</taxon>
    </lineage>
</organism>
<dbReference type="InterPro" id="IPR000209">
    <property type="entry name" value="Peptidase_S8/S53_dom"/>
</dbReference>
<dbReference type="InterPro" id="IPR036852">
    <property type="entry name" value="Peptidase_S8/S53_dom_sf"/>
</dbReference>
<dbReference type="Proteomes" id="UP000005801">
    <property type="component" value="Unassembled WGS sequence"/>
</dbReference>
<feature type="compositionally biased region" description="Acidic residues" evidence="6">
    <location>
        <begin position="624"/>
        <end position="644"/>
    </location>
</feature>
<dbReference type="PANTHER" id="PTHR43806:SF11">
    <property type="entry name" value="CEREVISIN-RELATED"/>
    <property type="match status" value="1"/>
</dbReference>
<dbReference type="GO" id="GO:0004252">
    <property type="term" value="F:serine-type endopeptidase activity"/>
    <property type="evidence" value="ECO:0007669"/>
    <property type="project" value="InterPro"/>
</dbReference>
<dbReference type="InterPro" id="IPR034073">
    <property type="entry name" value="Subtilisin_DY-like_dom"/>
</dbReference>
<gene>
    <name evidence="8" type="ORF">PPSIR1_07912</name>
</gene>
<keyword evidence="4" id="KW-0720">Serine protease</keyword>
<evidence type="ECO:0000256" key="3">
    <source>
        <dbReference type="ARBA" id="ARBA00022801"/>
    </source>
</evidence>
<dbReference type="SUPFAM" id="SSF52743">
    <property type="entry name" value="Subtilisin-like"/>
    <property type="match status" value="1"/>
</dbReference>
<evidence type="ECO:0000313" key="8">
    <source>
        <dbReference type="EMBL" id="EDM76301.1"/>
    </source>
</evidence>